<dbReference type="AlphaFoldDB" id="A0A560KX13"/>
<dbReference type="GO" id="GO:0071949">
    <property type="term" value="F:FAD binding"/>
    <property type="evidence" value="ECO:0007669"/>
    <property type="project" value="InterPro"/>
</dbReference>
<proteinExistence type="predicted"/>
<sequence length="484" mass="54005">MRVLQGLGLAERIAPYVMPYRPTEYHGLGGEIIARYDSVPPPHAQGWAPGYVFNQPKLEQIIRETLAELPGVTVRLATELLALTQHDDHVGLSVAAPHGKIETHRARYVVGCDGGPSFVRKILGGTLQSLDFDEPWLVVDVLANEEALGRLPQTMVQYCNPARPMTYVVGTGNHRRWEIMLLPGERPEQMNQTEVIWRLLERWLKPGDGELWRSATYVFHALVAHEWRKGRVLLAGDAAHMTPPFLAQGMCQGVRDAANLAWKLASVIRQGGSDVLLDTYQEERRPHVMTTTSTAKILGRVICELDPKKALERDRSMRAPPGQQLPVKYRQEFLPPLLAGALMREQGLPVGTLIPQPKVLVPGGVTLLDDLVGSQMRLVVRADVDDIPAALCGLMDRLNASVLKLTRSGVSHPVSKREFVIVEGDGLLENWFVRHQLLAVFVRPDNYVFGVARSSSEFLNLGENIERVLLRDEQANLRNFATRQ</sequence>
<dbReference type="PANTHER" id="PTHR43476:SF3">
    <property type="entry name" value="FAD-BINDING MONOOXYGENASE"/>
    <property type="match status" value="1"/>
</dbReference>
<name>A0A560KX13_9BRAD</name>
<dbReference type="InterPro" id="IPR036188">
    <property type="entry name" value="FAD/NAD-bd_sf"/>
</dbReference>
<evidence type="ECO:0000259" key="2">
    <source>
        <dbReference type="Pfam" id="PF01494"/>
    </source>
</evidence>
<dbReference type="Pfam" id="PF01494">
    <property type="entry name" value="FAD_binding_3"/>
    <property type="match status" value="1"/>
</dbReference>
<dbReference type="Proteomes" id="UP000321304">
    <property type="component" value="Unassembled WGS sequence"/>
</dbReference>
<dbReference type="SUPFAM" id="SSF51905">
    <property type="entry name" value="FAD/NAD(P)-binding domain"/>
    <property type="match status" value="1"/>
</dbReference>
<evidence type="ECO:0000313" key="4">
    <source>
        <dbReference type="Proteomes" id="UP000321304"/>
    </source>
</evidence>
<comment type="caution">
    <text evidence="3">The sequence shown here is derived from an EMBL/GenBank/DDBJ whole genome shotgun (WGS) entry which is preliminary data.</text>
</comment>
<dbReference type="GO" id="GO:0008688">
    <property type="term" value="F:3-(3-hydroxyphenyl)propionate hydroxylase activity"/>
    <property type="evidence" value="ECO:0007669"/>
    <property type="project" value="TreeGrafter"/>
</dbReference>
<dbReference type="GO" id="GO:0019622">
    <property type="term" value="P:3-(3-hydroxy)phenylpropionate catabolic process"/>
    <property type="evidence" value="ECO:0007669"/>
    <property type="project" value="TreeGrafter"/>
</dbReference>
<dbReference type="Gene3D" id="3.50.50.60">
    <property type="entry name" value="FAD/NAD(P)-binding domain"/>
    <property type="match status" value="1"/>
</dbReference>
<dbReference type="NCBIfam" id="NF004829">
    <property type="entry name" value="PRK06183.1-3"/>
    <property type="match status" value="1"/>
</dbReference>
<evidence type="ECO:0000313" key="3">
    <source>
        <dbReference type="EMBL" id="TWB87771.1"/>
    </source>
</evidence>
<dbReference type="Gene3D" id="3.30.9.10">
    <property type="entry name" value="D-Amino Acid Oxidase, subunit A, domain 2"/>
    <property type="match status" value="1"/>
</dbReference>
<keyword evidence="4" id="KW-1185">Reference proteome</keyword>
<dbReference type="InterPro" id="IPR002938">
    <property type="entry name" value="FAD-bd"/>
</dbReference>
<gene>
    <name evidence="3" type="ORF">FBZ93_12069</name>
</gene>
<feature type="domain" description="FAD-binding" evidence="2">
    <location>
        <begin position="1"/>
        <end position="292"/>
    </location>
</feature>
<evidence type="ECO:0000256" key="1">
    <source>
        <dbReference type="ARBA" id="ARBA00023002"/>
    </source>
</evidence>
<organism evidence="3 4">
    <name type="scientific">Bradyrhizobium macuxiense</name>
    <dbReference type="NCBI Taxonomy" id="1755647"/>
    <lineage>
        <taxon>Bacteria</taxon>
        <taxon>Pseudomonadati</taxon>
        <taxon>Pseudomonadota</taxon>
        <taxon>Alphaproteobacteria</taxon>
        <taxon>Hyphomicrobiales</taxon>
        <taxon>Nitrobacteraceae</taxon>
        <taxon>Bradyrhizobium</taxon>
    </lineage>
</organism>
<accession>A0A560KX13</accession>
<reference evidence="3 4" key="1">
    <citation type="submission" date="2019-06" db="EMBL/GenBank/DDBJ databases">
        <title>Genomic Encyclopedia of Type Strains, Phase IV (KMG-V): Genome sequencing to study the core and pangenomes of soil and plant-associated prokaryotes.</title>
        <authorList>
            <person name="Whitman W."/>
        </authorList>
    </citation>
    <scope>NUCLEOTIDE SEQUENCE [LARGE SCALE GENOMIC DNA]</scope>
    <source>
        <strain evidence="3 4">BR 10355</strain>
    </source>
</reference>
<dbReference type="InterPro" id="IPR050631">
    <property type="entry name" value="PheA/TfdB_FAD_monoxygenase"/>
</dbReference>
<dbReference type="PANTHER" id="PTHR43476">
    <property type="entry name" value="3-(3-HYDROXY-PHENYL)PROPIONATE/3-HYDROXYCINNAMIC ACID HYDROXYLASE"/>
    <property type="match status" value="1"/>
</dbReference>
<keyword evidence="1" id="KW-0560">Oxidoreductase</keyword>
<protein>
    <submittedName>
        <fullName evidence="3">3-(3-hydroxy-phenyl)propionate hydroxylase</fullName>
    </submittedName>
</protein>
<dbReference type="PRINTS" id="PR00420">
    <property type="entry name" value="RNGMNOXGNASE"/>
</dbReference>
<dbReference type="EMBL" id="VITY01000020">
    <property type="protein sequence ID" value="TWB87771.1"/>
    <property type="molecule type" value="Genomic_DNA"/>
</dbReference>